<dbReference type="InterPro" id="IPR041614">
    <property type="entry name" value="DprA_WH"/>
</dbReference>
<dbReference type="InterPro" id="IPR003488">
    <property type="entry name" value="DprA"/>
</dbReference>
<evidence type="ECO:0000313" key="5">
    <source>
        <dbReference type="Proteomes" id="UP000184520"/>
    </source>
</evidence>
<evidence type="ECO:0000259" key="3">
    <source>
        <dbReference type="Pfam" id="PF17782"/>
    </source>
</evidence>
<feature type="domain" description="Smf/DprA SLOG" evidence="2">
    <location>
        <begin position="85"/>
        <end position="293"/>
    </location>
</feature>
<dbReference type="SUPFAM" id="SSF102405">
    <property type="entry name" value="MCP/YpsA-like"/>
    <property type="match status" value="1"/>
</dbReference>
<dbReference type="Gene3D" id="1.10.10.10">
    <property type="entry name" value="Winged helix-like DNA-binding domain superfamily/Winged helix DNA-binding domain"/>
    <property type="match status" value="1"/>
</dbReference>
<dbReference type="GO" id="GO:0009294">
    <property type="term" value="P:DNA-mediated transformation"/>
    <property type="evidence" value="ECO:0007669"/>
    <property type="project" value="InterPro"/>
</dbReference>
<dbReference type="PANTHER" id="PTHR43022">
    <property type="entry name" value="PROTEIN SMF"/>
    <property type="match status" value="1"/>
</dbReference>
<sequence>MQHTTISDSCLRWLSLSLFEKRSPEFWLTWLTHNQFSVEEAFNLPRQALLDTGLTESDCTAFKLDRKEVTQAVSWYSPPDSRVIIDIESAFYPKSLRQLTSPPLVLYCEGNAALLRQRQIAIVGSRKATLQGVGLARDFAAELGSVGLTVTSGLALGIDGAAHKGACATPGNTLAVMGAGLQHIHPKSHAKLARQLVDNGGCLVSEFAPGVSPRPYHFPRRNRIIAALSDGVLVVEAKIKSGSMITANLAADAGKEVFAIPGNIKHPLTEGPHYLIQQGAKLTTCVADMLEELGIELADACYEEAARQQGLAFESASGLLAHVDTEFTSVDDLAARSGLSVSQVMADMLEYELVGKVSAVPGGYVRVS</sequence>
<dbReference type="InterPro" id="IPR057666">
    <property type="entry name" value="DrpA_SLOG"/>
</dbReference>
<dbReference type="RefSeq" id="WP_073318507.1">
    <property type="nucleotide sequence ID" value="NZ_FQWD01000001.1"/>
</dbReference>
<feature type="domain" description="DprA winged helix" evidence="3">
    <location>
        <begin position="318"/>
        <end position="363"/>
    </location>
</feature>
<name>A0A1M5FR39_9ALTE</name>
<evidence type="ECO:0000256" key="1">
    <source>
        <dbReference type="ARBA" id="ARBA00006525"/>
    </source>
</evidence>
<keyword evidence="5" id="KW-1185">Reference proteome</keyword>
<reference evidence="5" key="1">
    <citation type="submission" date="2016-11" db="EMBL/GenBank/DDBJ databases">
        <authorList>
            <person name="Varghese N."/>
            <person name="Submissions S."/>
        </authorList>
    </citation>
    <scope>NUCLEOTIDE SEQUENCE [LARGE SCALE GENOMIC DNA]</scope>
    <source>
        <strain evidence="5">CGMCC 1.8995</strain>
    </source>
</reference>
<proteinExistence type="inferred from homology"/>
<dbReference type="InterPro" id="IPR036388">
    <property type="entry name" value="WH-like_DNA-bd_sf"/>
</dbReference>
<dbReference type="NCBIfam" id="TIGR00732">
    <property type="entry name" value="dprA"/>
    <property type="match status" value="1"/>
</dbReference>
<evidence type="ECO:0000313" key="4">
    <source>
        <dbReference type="EMBL" id="SHF93874.1"/>
    </source>
</evidence>
<dbReference type="STRING" id="634436.SAMN05216361_0954"/>
<gene>
    <name evidence="4" type="ORF">SAMN05216361_0954</name>
</gene>
<protein>
    <submittedName>
        <fullName evidence="4">DNA processing protein</fullName>
    </submittedName>
</protein>
<dbReference type="Pfam" id="PF02481">
    <property type="entry name" value="DNA_processg_A"/>
    <property type="match status" value="1"/>
</dbReference>
<dbReference type="Gene3D" id="3.40.50.450">
    <property type="match status" value="1"/>
</dbReference>
<dbReference type="AlphaFoldDB" id="A0A1M5FR39"/>
<dbReference type="Pfam" id="PF17782">
    <property type="entry name" value="WHD_DprA"/>
    <property type="match status" value="1"/>
</dbReference>
<organism evidence="4 5">
    <name type="scientific">Marisediminitalea aggregata</name>
    <dbReference type="NCBI Taxonomy" id="634436"/>
    <lineage>
        <taxon>Bacteria</taxon>
        <taxon>Pseudomonadati</taxon>
        <taxon>Pseudomonadota</taxon>
        <taxon>Gammaproteobacteria</taxon>
        <taxon>Alteromonadales</taxon>
        <taxon>Alteromonadaceae</taxon>
        <taxon>Marisediminitalea</taxon>
    </lineage>
</organism>
<comment type="similarity">
    <text evidence="1">Belongs to the DprA/Smf family.</text>
</comment>
<accession>A0A1M5FR39</accession>
<dbReference type="PANTHER" id="PTHR43022:SF1">
    <property type="entry name" value="PROTEIN SMF"/>
    <property type="match status" value="1"/>
</dbReference>
<dbReference type="Proteomes" id="UP000184520">
    <property type="component" value="Unassembled WGS sequence"/>
</dbReference>
<evidence type="ECO:0000259" key="2">
    <source>
        <dbReference type="Pfam" id="PF02481"/>
    </source>
</evidence>
<dbReference type="EMBL" id="FQWD01000001">
    <property type="protein sequence ID" value="SHF93874.1"/>
    <property type="molecule type" value="Genomic_DNA"/>
</dbReference>
<dbReference type="OrthoDB" id="9785707at2"/>